<comment type="caution">
    <text evidence="2">The sequence shown here is derived from an EMBL/GenBank/DDBJ whole genome shotgun (WGS) entry which is preliminary data.</text>
</comment>
<organism evidence="2 3">
    <name type="scientific">Prorocentrum cordatum</name>
    <dbReference type="NCBI Taxonomy" id="2364126"/>
    <lineage>
        <taxon>Eukaryota</taxon>
        <taxon>Sar</taxon>
        <taxon>Alveolata</taxon>
        <taxon>Dinophyceae</taxon>
        <taxon>Prorocentrales</taxon>
        <taxon>Prorocentraceae</taxon>
        <taxon>Prorocentrum</taxon>
    </lineage>
</organism>
<feature type="compositionally biased region" description="Basic and acidic residues" evidence="1">
    <location>
        <begin position="1"/>
        <end position="11"/>
    </location>
</feature>
<name>A0ABN9XX12_9DINO</name>
<keyword evidence="3" id="KW-1185">Reference proteome</keyword>
<evidence type="ECO:0000313" key="3">
    <source>
        <dbReference type="Proteomes" id="UP001189429"/>
    </source>
</evidence>
<gene>
    <name evidence="2" type="ORF">PCOR1329_LOCUS80558</name>
</gene>
<sequence>MTLEARREQLHAPHPGGQLVPGGCPGRARGGRDRLPDAPSEGLQRRRTVFVGIRVAQREPSHGAAPGHRRHRRRPPRDASPTLEGTAAAAARRPRDPGPPAERRGPDASAAAVRRFSMAELRHRALPSVARPWRDDG</sequence>
<dbReference type="EMBL" id="CAUYUJ010021425">
    <property type="protein sequence ID" value="CAK0904597.1"/>
    <property type="molecule type" value="Genomic_DNA"/>
</dbReference>
<protein>
    <submittedName>
        <fullName evidence="2">Uncharacterized protein</fullName>
    </submittedName>
</protein>
<feature type="compositionally biased region" description="Basic and acidic residues" evidence="1">
    <location>
        <begin position="93"/>
        <end position="106"/>
    </location>
</feature>
<evidence type="ECO:0000313" key="2">
    <source>
        <dbReference type="EMBL" id="CAK0904597.1"/>
    </source>
</evidence>
<dbReference type="Proteomes" id="UP001189429">
    <property type="component" value="Unassembled WGS sequence"/>
</dbReference>
<accession>A0ABN9XX12</accession>
<feature type="region of interest" description="Disordered" evidence="1">
    <location>
        <begin position="1"/>
        <end position="111"/>
    </location>
</feature>
<reference evidence="2" key="1">
    <citation type="submission" date="2023-10" db="EMBL/GenBank/DDBJ databases">
        <authorList>
            <person name="Chen Y."/>
            <person name="Shah S."/>
            <person name="Dougan E. K."/>
            <person name="Thang M."/>
            <person name="Chan C."/>
        </authorList>
    </citation>
    <scope>NUCLEOTIDE SEQUENCE [LARGE SCALE GENOMIC DNA]</scope>
</reference>
<proteinExistence type="predicted"/>
<evidence type="ECO:0000256" key="1">
    <source>
        <dbReference type="SAM" id="MobiDB-lite"/>
    </source>
</evidence>